<keyword evidence="10 16" id="KW-0863">Zinc-finger</keyword>
<dbReference type="GeneID" id="8048824"/>
<evidence type="ECO:0000256" key="18">
    <source>
        <dbReference type="RuleBase" id="RU368093"/>
    </source>
</evidence>
<evidence type="ECO:0000256" key="16">
    <source>
        <dbReference type="PROSITE-ProRule" id="PRU00175"/>
    </source>
</evidence>
<evidence type="ECO:0000256" key="13">
    <source>
        <dbReference type="ARBA" id="ARBA00023125"/>
    </source>
</evidence>
<comment type="similarity">
    <text evidence="4 18">Belongs to the RAD18 family.</text>
</comment>
<dbReference type="InterPro" id="IPR003034">
    <property type="entry name" value="SAP_dom"/>
</dbReference>
<dbReference type="VEuPathDB" id="FungiDB:CD36_61890"/>
<dbReference type="GO" id="GO:0097505">
    <property type="term" value="C:Rad6-Rad18 complex"/>
    <property type="evidence" value="ECO:0007669"/>
    <property type="project" value="TreeGrafter"/>
</dbReference>
<comment type="subunit">
    <text evidence="18">Interacts with E2 UBC2, forming a complex with ubiquitin ligase activity.</text>
</comment>
<dbReference type="PANTHER" id="PTHR14134:SF2">
    <property type="entry name" value="E3 UBIQUITIN-PROTEIN LIGASE RAD18"/>
    <property type="match status" value="1"/>
</dbReference>
<comment type="pathway">
    <text evidence="3 18">Protein modification; protein ubiquitination.</text>
</comment>
<comment type="function">
    <text evidence="18">E3 RING-finger protein, member of the UBC2/RAD6 epistasis group. Associates to the E2 ubiquitin conjugating enzyme UBC2/RAD6 to form the UBC2-RAD18 ubiquitin ligase complex involved in postreplicative repair (PRR) of damaged DNA.</text>
</comment>
<evidence type="ECO:0000256" key="11">
    <source>
        <dbReference type="ARBA" id="ARBA00022786"/>
    </source>
</evidence>
<dbReference type="GO" id="GO:0006301">
    <property type="term" value="P:DNA damage tolerance"/>
    <property type="evidence" value="ECO:0007669"/>
    <property type="project" value="InterPro"/>
</dbReference>
<dbReference type="PROSITE" id="PS50089">
    <property type="entry name" value="ZF_RING_2"/>
    <property type="match status" value="1"/>
</dbReference>
<dbReference type="NCBIfam" id="TIGR00599">
    <property type="entry name" value="rad18"/>
    <property type="match status" value="1"/>
</dbReference>
<dbReference type="EC" id="2.3.2.27" evidence="5 18"/>
<keyword evidence="8 18" id="KW-0479">Metal-binding</keyword>
<protein>
    <recommendedName>
        <fullName evidence="6 18">Postreplication repair E3 ubiquitin-protein ligase RAD18</fullName>
        <ecNumber evidence="5 18">2.3.2.27</ecNumber>
    </recommendedName>
    <alternativeName>
        <fullName evidence="18">RING-type E3 ubiquitin transferase RAD18</fullName>
    </alternativeName>
</protein>
<keyword evidence="11 18" id="KW-0833">Ubl conjugation pathway</keyword>
<evidence type="ECO:0000313" key="23">
    <source>
        <dbReference type="CGD" id="CAL0000168357"/>
    </source>
</evidence>
<dbReference type="EMBL" id="FM992693">
    <property type="protein sequence ID" value="CAX41111.1"/>
    <property type="molecule type" value="Genomic_DNA"/>
</dbReference>
<evidence type="ECO:0000256" key="6">
    <source>
        <dbReference type="ARBA" id="ARBA00015551"/>
    </source>
</evidence>
<feature type="domain" description="UBZ4-type" evidence="22">
    <location>
        <begin position="176"/>
        <end position="204"/>
    </location>
</feature>
<dbReference type="GO" id="GO:0003697">
    <property type="term" value="F:single-stranded DNA binding"/>
    <property type="evidence" value="ECO:0007669"/>
    <property type="project" value="UniProtKB-UniRule"/>
</dbReference>
<keyword evidence="15 18" id="KW-0539">Nucleus</keyword>
<evidence type="ECO:0000256" key="7">
    <source>
        <dbReference type="ARBA" id="ARBA00022679"/>
    </source>
</evidence>
<evidence type="ECO:0000256" key="5">
    <source>
        <dbReference type="ARBA" id="ARBA00012483"/>
    </source>
</evidence>
<evidence type="ECO:0000256" key="2">
    <source>
        <dbReference type="ARBA" id="ARBA00004123"/>
    </source>
</evidence>
<feature type="domain" description="RING-type" evidence="20">
    <location>
        <begin position="29"/>
        <end position="67"/>
    </location>
</feature>
<sequence length="368" mass="41466">MNLKDITDPSDFKTTKLPALAELDILKRCYICKDLLNAPVRTQCDHTYCSQCIREYLLRDNRCPLCKTEVFESGLKRDPLLEEIVISYASLRPYLLRLLEIEKVEKQVKDCGESANNSTVNGKKTINNDVDETVRVRYQSIADEQGQAQDETQVNGQTTEVISLLSDDEDNSSDNLVKCPVCFERMELDVLQGKHIDDCLSGKSTKRTPTDILSPKAKRPKQITSFFKPTIDTKTPSPPASKVSTPTTTTLKTNNTSPSLVVQSTAHKGKPLPKLDFSSLSTQKIKAKLSDLKLPTIGSRSELEARYLHYYVIYNANLDSNHPVKESALRQQLKQWEMVQHQPSFGDAEWKGAETGNWKELIARARSN</sequence>
<dbReference type="Gene3D" id="3.30.40.10">
    <property type="entry name" value="Zinc/RING finger domain, C3HC4 (zinc finger)"/>
    <property type="match status" value="1"/>
</dbReference>
<evidence type="ECO:0000259" key="20">
    <source>
        <dbReference type="PROSITE" id="PS50089"/>
    </source>
</evidence>
<dbReference type="Pfam" id="PF02037">
    <property type="entry name" value="SAP"/>
    <property type="match status" value="1"/>
</dbReference>
<dbReference type="CGD" id="CAL0000168357">
    <property type="gene designation" value="Cd36_61890"/>
</dbReference>
<evidence type="ECO:0000313" key="25">
    <source>
        <dbReference type="Proteomes" id="UP000002605"/>
    </source>
</evidence>
<reference evidence="24 25" key="1">
    <citation type="journal article" date="2009" name="Genome Res.">
        <title>Comparative genomics of the fungal pathogens Candida dubliniensis and Candida albicans.</title>
        <authorList>
            <person name="Jackson A.P."/>
            <person name="Gamble J.A."/>
            <person name="Yeomans T."/>
            <person name="Moran G.P."/>
            <person name="Saunders D."/>
            <person name="Harris D."/>
            <person name="Aslett M."/>
            <person name="Barrell J.F."/>
            <person name="Butler G."/>
            <person name="Citiulo F."/>
            <person name="Coleman D.C."/>
            <person name="de Groot P.W.J."/>
            <person name="Goodwin T.J."/>
            <person name="Quail M.A."/>
            <person name="McQuillan J."/>
            <person name="Munro C.A."/>
            <person name="Pain A."/>
            <person name="Poulter R.T."/>
            <person name="Rajandream M.A."/>
            <person name="Renauld H."/>
            <person name="Spiering M.J."/>
            <person name="Tivey A."/>
            <person name="Gow N.A.R."/>
            <person name="Barrell B."/>
            <person name="Sullivan D.J."/>
            <person name="Berriman M."/>
        </authorList>
    </citation>
    <scope>NUCLEOTIDE SEQUENCE [LARGE SCALE GENOMIC DNA]</scope>
    <source>
        <strain evidence="25">CD36 / ATCC MYA-646 / CBS 7987 / NCPF 3949 / NRRL Y-17841</strain>
    </source>
</reference>
<dbReference type="AlphaFoldDB" id="B9WIP3"/>
<dbReference type="GO" id="GO:0006513">
    <property type="term" value="P:protein monoubiquitination"/>
    <property type="evidence" value="ECO:0007669"/>
    <property type="project" value="InterPro"/>
</dbReference>
<evidence type="ECO:0000256" key="10">
    <source>
        <dbReference type="ARBA" id="ARBA00022771"/>
    </source>
</evidence>
<evidence type="ECO:0000256" key="12">
    <source>
        <dbReference type="ARBA" id="ARBA00022833"/>
    </source>
</evidence>
<evidence type="ECO:0000313" key="24">
    <source>
        <dbReference type="EMBL" id="CAX41111.1"/>
    </source>
</evidence>
<evidence type="ECO:0000259" key="22">
    <source>
        <dbReference type="PROSITE" id="PS51908"/>
    </source>
</evidence>
<dbReference type="PROSITE" id="PS00518">
    <property type="entry name" value="ZF_RING_1"/>
    <property type="match status" value="1"/>
</dbReference>
<dbReference type="InterPro" id="IPR017907">
    <property type="entry name" value="Znf_RING_CS"/>
</dbReference>
<keyword evidence="7 18" id="KW-0808">Transferase</keyword>
<dbReference type="OrthoDB" id="9049620at2759"/>
<dbReference type="GO" id="GO:0005634">
    <property type="term" value="C:nucleus"/>
    <property type="evidence" value="ECO:0007669"/>
    <property type="project" value="UniProtKB-SubCell"/>
</dbReference>
<keyword evidence="14 17" id="KW-0234">DNA repair</keyword>
<evidence type="ECO:0000256" key="8">
    <source>
        <dbReference type="ARBA" id="ARBA00022723"/>
    </source>
</evidence>
<organism evidence="24 25">
    <name type="scientific">Candida dubliniensis (strain CD36 / ATCC MYA-646 / CBS 7987 / NCPF 3949 / NRRL Y-17841)</name>
    <name type="common">Yeast</name>
    <dbReference type="NCBI Taxonomy" id="573826"/>
    <lineage>
        <taxon>Eukaryota</taxon>
        <taxon>Fungi</taxon>
        <taxon>Dikarya</taxon>
        <taxon>Ascomycota</taxon>
        <taxon>Saccharomycotina</taxon>
        <taxon>Pichiomycetes</taxon>
        <taxon>Debaryomycetaceae</taxon>
        <taxon>Candida/Lodderomyces clade</taxon>
        <taxon>Candida</taxon>
    </lineage>
</organism>
<evidence type="ECO:0000256" key="3">
    <source>
        <dbReference type="ARBA" id="ARBA00004906"/>
    </source>
</evidence>
<dbReference type="KEGG" id="cdu:CD36_61890"/>
<keyword evidence="12 18" id="KW-0862">Zinc</keyword>
<evidence type="ECO:0000256" key="4">
    <source>
        <dbReference type="ARBA" id="ARBA00009506"/>
    </source>
</evidence>
<dbReference type="SMART" id="SM00513">
    <property type="entry name" value="SAP"/>
    <property type="match status" value="1"/>
</dbReference>
<keyword evidence="9 17" id="KW-0227">DNA damage</keyword>
<evidence type="ECO:0000256" key="14">
    <source>
        <dbReference type="ARBA" id="ARBA00023204"/>
    </source>
</evidence>
<dbReference type="FunFam" id="3.30.40.10:FF:000172">
    <property type="entry name" value="E3 ubiquitin-protein ligase RAD18"/>
    <property type="match status" value="1"/>
</dbReference>
<dbReference type="eggNOG" id="KOG0287">
    <property type="taxonomic scope" value="Eukaryota"/>
</dbReference>
<dbReference type="PANTHER" id="PTHR14134">
    <property type="entry name" value="E3 UBIQUITIN-PROTEIN LIGASE RAD18"/>
    <property type="match status" value="1"/>
</dbReference>
<evidence type="ECO:0000256" key="15">
    <source>
        <dbReference type="ARBA" id="ARBA00023242"/>
    </source>
</evidence>
<dbReference type="Pfam" id="PF13923">
    <property type="entry name" value="zf-C3HC4_2"/>
    <property type="match status" value="1"/>
</dbReference>
<comment type="catalytic activity">
    <reaction evidence="1 18">
        <text>S-ubiquitinyl-[E2 ubiquitin-conjugating enzyme]-L-cysteine + [acceptor protein]-L-lysine = [E2 ubiquitin-conjugating enzyme]-L-cysteine + N(6)-ubiquitinyl-[acceptor protein]-L-lysine.</text>
        <dbReference type="EC" id="2.3.2.27"/>
    </reaction>
</comment>
<dbReference type="PROSITE" id="PS50800">
    <property type="entry name" value="SAP"/>
    <property type="match status" value="1"/>
</dbReference>
<evidence type="ECO:0000256" key="17">
    <source>
        <dbReference type="PROSITE-ProRule" id="PRU01256"/>
    </source>
</evidence>
<dbReference type="PROSITE" id="PS51908">
    <property type="entry name" value="ZF_UBZ4"/>
    <property type="match status" value="1"/>
</dbReference>
<feature type="domain" description="SAP" evidence="21">
    <location>
        <begin position="277"/>
        <end position="311"/>
    </location>
</feature>
<dbReference type="InterPro" id="IPR013083">
    <property type="entry name" value="Znf_RING/FYVE/PHD"/>
</dbReference>
<dbReference type="InterPro" id="IPR039577">
    <property type="entry name" value="Rad18"/>
</dbReference>
<keyword evidence="13 18" id="KW-0238">DNA-binding</keyword>
<dbReference type="SMART" id="SM00184">
    <property type="entry name" value="RING"/>
    <property type="match status" value="1"/>
</dbReference>
<dbReference type="RefSeq" id="XP_002420955.1">
    <property type="nucleotide sequence ID" value="XM_002420910.1"/>
</dbReference>
<dbReference type="UniPathway" id="UPA00143"/>
<dbReference type="GO" id="GO:0061630">
    <property type="term" value="F:ubiquitin protein ligase activity"/>
    <property type="evidence" value="ECO:0007669"/>
    <property type="project" value="UniProtKB-UniRule"/>
</dbReference>
<dbReference type="SMART" id="SM00734">
    <property type="entry name" value="ZnF_Rad18"/>
    <property type="match status" value="1"/>
</dbReference>
<dbReference type="SUPFAM" id="SSF57850">
    <property type="entry name" value="RING/U-box"/>
    <property type="match status" value="1"/>
</dbReference>
<evidence type="ECO:0000256" key="1">
    <source>
        <dbReference type="ARBA" id="ARBA00000900"/>
    </source>
</evidence>
<dbReference type="GO" id="GO:0006281">
    <property type="term" value="P:DNA repair"/>
    <property type="evidence" value="ECO:0007669"/>
    <property type="project" value="UniProtKB-KW"/>
</dbReference>
<dbReference type="InterPro" id="IPR006642">
    <property type="entry name" value="Rad18_UBZ4"/>
</dbReference>
<dbReference type="HOGENOM" id="CLU_028491_2_0_1"/>
<evidence type="ECO:0000259" key="21">
    <source>
        <dbReference type="PROSITE" id="PS50800"/>
    </source>
</evidence>
<dbReference type="Gene3D" id="3.30.160.60">
    <property type="entry name" value="Classic Zinc Finger"/>
    <property type="match status" value="1"/>
</dbReference>
<dbReference type="InterPro" id="IPR001841">
    <property type="entry name" value="Znf_RING"/>
</dbReference>
<evidence type="ECO:0000256" key="19">
    <source>
        <dbReference type="SAM" id="MobiDB-lite"/>
    </source>
</evidence>
<feature type="region of interest" description="Disordered" evidence="19">
    <location>
        <begin position="229"/>
        <end position="255"/>
    </location>
</feature>
<dbReference type="Proteomes" id="UP000002605">
    <property type="component" value="Chromosome 6"/>
</dbReference>
<dbReference type="GO" id="GO:0008270">
    <property type="term" value="F:zinc ion binding"/>
    <property type="evidence" value="ECO:0007669"/>
    <property type="project" value="UniProtKB-KW"/>
</dbReference>
<comment type="subcellular location">
    <subcellularLocation>
        <location evidence="2 18">Nucleus</location>
    </subcellularLocation>
</comment>
<feature type="compositionally biased region" description="Low complexity" evidence="19">
    <location>
        <begin position="240"/>
        <end position="255"/>
    </location>
</feature>
<gene>
    <name evidence="23" type="ordered locus">Cd36_61890</name>
    <name evidence="24" type="ORF">CD36_61890</name>
</gene>
<keyword evidence="25" id="KW-1185">Reference proteome</keyword>
<proteinExistence type="inferred from homology"/>
<name>B9WIP3_CANDC</name>
<accession>B9WIP3</accession>
<dbReference type="InterPro" id="IPR004580">
    <property type="entry name" value="Rad18_fungi"/>
</dbReference>
<evidence type="ECO:0000256" key="9">
    <source>
        <dbReference type="ARBA" id="ARBA00022763"/>
    </source>
</evidence>